<dbReference type="SUPFAM" id="SSF54534">
    <property type="entry name" value="FKBP-like"/>
    <property type="match status" value="1"/>
</dbReference>
<evidence type="ECO:0000256" key="1">
    <source>
        <dbReference type="ARBA" id="ARBA00000971"/>
    </source>
</evidence>
<dbReference type="InterPro" id="IPR046357">
    <property type="entry name" value="PPIase_dom_sf"/>
</dbReference>
<comment type="similarity">
    <text evidence="4">Belongs to the FKBP-type PPIase family.</text>
</comment>
<dbReference type="InterPro" id="IPR001179">
    <property type="entry name" value="PPIase_FKBP_dom"/>
</dbReference>
<comment type="caution">
    <text evidence="7">The sequence shown here is derived from an EMBL/GenBank/DDBJ whole genome shotgun (WGS) entry which is preliminary data.</text>
</comment>
<evidence type="ECO:0000256" key="4">
    <source>
        <dbReference type="RuleBase" id="RU003915"/>
    </source>
</evidence>
<comment type="catalytic activity">
    <reaction evidence="1 3 4">
        <text>[protein]-peptidylproline (omega=180) = [protein]-peptidylproline (omega=0)</text>
        <dbReference type="Rhea" id="RHEA:16237"/>
        <dbReference type="Rhea" id="RHEA-COMP:10747"/>
        <dbReference type="Rhea" id="RHEA-COMP:10748"/>
        <dbReference type="ChEBI" id="CHEBI:83833"/>
        <dbReference type="ChEBI" id="CHEBI:83834"/>
        <dbReference type="EC" id="5.2.1.8"/>
    </reaction>
</comment>
<keyword evidence="3 4" id="KW-0413">Isomerase</keyword>
<dbReference type="AlphaFoldDB" id="A0A4R2NQX6"/>
<keyword evidence="8" id="KW-1185">Reference proteome</keyword>
<evidence type="ECO:0000259" key="6">
    <source>
        <dbReference type="PROSITE" id="PS50059"/>
    </source>
</evidence>
<dbReference type="EMBL" id="SLXM01000006">
    <property type="protein sequence ID" value="TCP24283.1"/>
    <property type="molecule type" value="Genomic_DNA"/>
</dbReference>
<dbReference type="EC" id="5.2.1.8" evidence="4"/>
<keyword evidence="2 3" id="KW-0697">Rotamase</keyword>
<dbReference type="GO" id="GO:0003755">
    <property type="term" value="F:peptidyl-prolyl cis-trans isomerase activity"/>
    <property type="evidence" value="ECO:0007669"/>
    <property type="project" value="UniProtKB-UniRule"/>
</dbReference>
<sequence length="198" mass="23068">MNSDHYYQIIKKIYWFLMKNRVYIYIIVVIGVFGCKELEARRPKQQSTKNFYKEVVEQNKKMNALETQKILSHLSKDTITEYKSSANGFWYAYQKQDTVLSSTPVKGDEVTLNYNITSLNNEVIYDFQTRKYTIDKEDFVPGLRDGIKLMKKGETITFVIPSYRAYGVTGDGNRIGMNQTLKSIVTLIEIKKPNNEIK</sequence>
<organism evidence="7 8">
    <name type="scientific">Tenacibaculum skagerrakense</name>
    <dbReference type="NCBI Taxonomy" id="186571"/>
    <lineage>
        <taxon>Bacteria</taxon>
        <taxon>Pseudomonadati</taxon>
        <taxon>Bacteroidota</taxon>
        <taxon>Flavobacteriia</taxon>
        <taxon>Flavobacteriales</taxon>
        <taxon>Flavobacteriaceae</taxon>
        <taxon>Tenacibaculum</taxon>
    </lineage>
</organism>
<evidence type="ECO:0000256" key="2">
    <source>
        <dbReference type="ARBA" id="ARBA00023110"/>
    </source>
</evidence>
<proteinExistence type="inferred from homology"/>
<evidence type="ECO:0000256" key="3">
    <source>
        <dbReference type="PROSITE-ProRule" id="PRU00277"/>
    </source>
</evidence>
<evidence type="ECO:0000313" key="7">
    <source>
        <dbReference type="EMBL" id="TCP24283.1"/>
    </source>
</evidence>
<keyword evidence="5" id="KW-0812">Transmembrane</keyword>
<protein>
    <recommendedName>
        <fullName evidence="4">Peptidyl-prolyl cis-trans isomerase</fullName>
        <ecNumber evidence="4">5.2.1.8</ecNumber>
    </recommendedName>
</protein>
<dbReference type="NCBIfam" id="TIGR03516">
    <property type="entry name" value="ppisom_GldI"/>
    <property type="match status" value="1"/>
</dbReference>
<feature type="transmembrane region" description="Helical" evidence="5">
    <location>
        <begin position="22"/>
        <end position="39"/>
    </location>
</feature>
<gene>
    <name evidence="7" type="ORF">EV195_10685</name>
</gene>
<dbReference type="OrthoDB" id="1093155at2"/>
<reference evidence="7 8" key="1">
    <citation type="submission" date="2019-03" db="EMBL/GenBank/DDBJ databases">
        <title>Genomic Encyclopedia of Type Strains, Phase IV (KMG-IV): sequencing the most valuable type-strain genomes for metagenomic binning, comparative biology and taxonomic classification.</title>
        <authorList>
            <person name="Goeker M."/>
        </authorList>
    </citation>
    <scope>NUCLEOTIDE SEQUENCE [LARGE SCALE GENOMIC DNA]</scope>
    <source>
        <strain evidence="7 8">DSM 14836</strain>
    </source>
</reference>
<evidence type="ECO:0000313" key="8">
    <source>
        <dbReference type="Proteomes" id="UP000294564"/>
    </source>
</evidence>
<dbReference type="Pfam" id="PF00254">
    <property type="entry name" value="FKBP_C"/>
    <property type="match status" value="1"/>
</dbReference>
<feature type="domain" description="PPIase FKBP-type" evidence="6">
    <location>
        <begin position="107"/>
        <end position="191"/>
    </location>
</feature>
<dbReference type="Proteomes" id="UP000294564">
    <property type="component" value="Unassembled WGS sequence"/>
</dbReference>
<accession>A0A4R2NQX6</accession>
<dbReference type="InterPro" id="IPR019869">
    <property type="entry name" value="Motility-assoc_PPIase_GldI"/>
</dbReference>
<dbReference type="PROSITE" id="PS50059">
    <property type="entry name" value="FKBP_PPIASE"/>
    <property type="match status" value="1"/>
</dbReference>
<dbReference type="Gene3D" id="3.10.50.40">
    <property type="match status" value="1"/>
</dbReference>
<keyword evidence="5" id="KW-1133">Transmembrane helix</keyword>
<evidence type="ECO:0000256" key="5">
    <source>
        <dbReference type="SAM" id="Phobius"/>
    </source>
</evidence>
<keyword evidence="5" id="KW-0472">Membrane</keyword>
<name>A0A4R2NQX6_9FLAO</name>